<sequence>MKTTNLTKEEAIKKFQDAGEVLDDTILNPNEFKFLGFANKLYPSLENEEVLWRALVFESVEGFRFAFWDLGNTWVKFLCGGSEEELKEFAAKQN</sequence>
<reference evidence="1" key="2">
    <citation type="submission" date="2022-12" db="EMBL/GenBank/DDBJ databases">
        <authorList>
            <person name="Dechsakulwatana C."/>
            <person name="Rungsihiranrut A."/>
            <person name="Muangchinda C."/>
            <person name="Ningthoujam R."/>
            <person name="Klankeo P."/>
            <person name="Pinyakong O."/>
        </authorList>
    </citation>
    <scope>NUCLEOTIDE SEQUENCE</scope>
    <source>
        <strain evidence="1">TL01-2</strain>
    </source>
</reference>
<evidence type="ECO:0000313" key="2">
    <source>
        <dbReference type="Proteomes" id="UP001269400"/>
    </source>
</evidence>
<accession>A0AAX6NDL9</accession>
<gene>
    <name evidence="1" type="ORF">O0Q50_20725</name>
</gene>
<name>A0AAX6NDL9_PRIAR</name>
<organism evidence="1 2">
    <name type="scientific">Priestia aryabhattai</name>
    <name type="common">Bacillus aryabhattai</name>
    <dbReference type="NCBI Taxonomy" id="412384"/>
    <lineage>
        <taxon>Bacteria</taxon>
        <taxon>Bacillati</taxon>
        <taxon>Bacillota</taxon>
        <taxon>Bacilli</taxon>
        <taxon>Bacillales</taxon>
        <taxon>Bacillaceae</taxon>
        <taxon>Priestia</taxon>
    </lineage>
</organism>
<dbReference type="Proteomes" id="UP001269400">
    <property type="component" value="Unassembled WGS sequence"/>
</dbReference>
<dbReference type="EMBL" id="JAPTGD010000002">
    <property type="protein sequence ID" value="MDU9693605.1"/>
    <property type="molecule type" value="Genomic_DNA"/>
</dbReference>
<comment type="caution">
    <text evidence="1">The sequence shown here is derived from an EMBL/GenBank/DDBJ whole genome shotgun (WGS) entry which is preliminary data.</text>
</comment>
<dbReference type="AlphaFoldDB" id="A0AAX6NDL9"/>
<reference evidence="1" key="1">
    <citation type="journal article" date="2022" name="J Environ Chem Eng">
        <title>Biodegradation of petroleum oil using a constructed nonpathogenic and heavy metal-tolerant bacterial consortium isolated from marine sponges.</title>
        <authorList>
            <person name="Dechsakulwatana C."/>
            <person name="Rungsihiranrut A."/>
            <person name="Muangchinda C."/>
            <person name="Ningthoujam R."/>
            <person name="Klankeo P."/>
            <person name="Pinyakong O."/>
        </authorList>
    </citation>
    <scope>NUCLEOTIDE SEQUENCE</scope>
    <source>
        <strain evidence="1">TL01-2</strain>
    </source>
</reference>
<dbReference type="RefSeq" id="WP_316910830.1">
    <property type="nucleotide sequence ID" value="NZ_JAPTGD010000002.1"/>
</dbReference>
<protein>
    <submittedName>
        <fullName evidence="1">Uncharacterized protein</fullName>
    </submittedName>
</protein>
<evidence type="ECO:0000313" key="1">
    <source>
        <dbReference type="EMBL" id="MDU9693605.1"/>
    </source>
</evidence>
<proteinExistence type="predicted"/>